<keyword evidence="3" id="KW-1185">Reference proteome</keyword>
<dbReference type="Pfam" id="PF01419">
    <property type="entry name" value="Jacalin"/>
    <property type="match status" value="1"/>
</dbReference>
<evidence type="ECO:0000259" key="1">
    <source>
        <dbReference type="Pfam" id="PF01419"/>
    </source>
</evidence>
<dbReference type="Gene3D" id="2.100.10.30">
    <property type="entry name" value="Jacalin-like lectin domain"/>
    <property type="match status" value="1"/>
</dbReference>
<dbReference type="SUPFAM" id="SSF51101">
    <property type="entry name" value="Mannose-binding lectins"/>
    <property type="match status" value="1"/>
</dbReference>
<sequence length="273" mass="31313">MSTNANLNLNIDVNDLVKTILSLVQRIGRAEFVQRLLHELENKVRGRCDILIISYSQLQRCQNTLLNSERTQSARWEQGLDGHDFAVFFFHGGMFDHGGEDGGYINWAFTGGNRYPSPWGFHDRDSYVVWANRTNLVGGNGGGNDYAIYFHKKTIDRIVVKKDWDRGKRIHHVAAIYFCFRNIGNSQQMIGKNQRESQTFIFQPNDTIQRIGVKHEHGLINAIKFYVRNSYDGHERESDWMGGNGGHEHVFAESPKGIFGRHGIYLDSLGIFY</sequence>
<reference evidence="2 3" key="1">
    <citation type="submission" date="2019-09" db="EMBL/GenBank/DDBJ databases">
        <authorList>
            <person name="Brejova B."/>
        </authorList>
    </citation>
    <scope>NUCLEOTIDE SEQUENCE [LARGE SCALE GENOMIC DNA]</scope>
</reference>
<evidence type="ECO:0000313" key="3">
    <source>
        <dbReference type="Proteomes" id="UP000398389"/>
    </source>
</evidence>
<proteinExistence type="predicted"/>
<dbReference type="GeneID" id="43584737"/>
<dbReference type="EMBL" id="CABVLU010000005">
    <property type="protein sequence ID" value="VVT57880.1"/>
    <property type="molecule type" value="Genomic_DNA"/>
</dbReference>
<feature type="domain" description="Jacalin-type lectin" evidence="1">
    <location>
        <begin position="137"/>
        <end position="271"/>
    </location>
</feature>
<accession>A0A5E8C4C6</accession>
<name>A0A5E8C4C6_9ASCO</name>
<dbReference type="InterPro" id="IPR036404">
    <property type="entry name" value="Jacalin-like_lectin_dom_sf"/>
</dbReference>
<evidence type="ECO:0000313" key="2">
    <source>
        <dbReference type="EMBL" id="VVT57880.1"/>
    </source>
</evidence>
<dbReference type="AlphaFoldDB" id="A0A5E8C4C6"/>
<gene>
    <name evidence="2" type="ORF">SAPINGB_P005923</name>
</gene>
<dbReference type="InterPro" id="IPR001229">
    <property type="entry name" value="Jacalin-like_lectin_dom"/>
</dbReference>
<protein>
    <recommendedName>
        <fullName evidence="1">Jacalin-type lectin domain-containing protein</fullName>
    </recommendedName>
</protein>
<dbReference type="RefSeq" id="XP_031856528.1">
    <property type="nucleotide sequence ID" value="XM_032000637.1"/>
</dbReference>
<organism evidence="2 3">
    <name type="scientific">Magnusiomyces paraingens</name>
    <dbReference type="NCBI Taxonomy" id="2606893"/>
    <lineage>
        <taxon>Eukaryota</taxon>
        <taxon>Fungi</taxon>
        <taxon>Dikarya</taxon>
        <taxon>Ascomycota</taxon>
        <taxon>Saccharomycotina</taxon>
        <taxon>Dipodascomycetes</taxon>
        <taxon>Dipodascales</taxon>
        <taxon>Dipodascaceae</taxon>
        <taxon>Magnusiomyces</taxon>
    </lineage>
</organism>
<dbReference type="Proteomes" id="UP000398389">
    <property type="component" value="Unassembled WGS sequence"/>
</dbReference>